<evidence type="ECO:0000313" key="6">
    <source>
        <dbReference type="Proteomes" id="UP001445076"/>
    </source>
</evidence>
<feature type="compositionally biased region" description="Polar residues" evidence="3">
    <location>
        <begin position="164"/>
        <end position="177"/>
    </location>
</feature>
<dbReference type="InterPro" id="IPR057288">
    <property type="entry name" value="PH_PLEKHM2"/>
</dbReference>
<gene>
    <name evidence="5" type="ORF">OTU49_016847</name>
</gene>
<evidence type="ECO:0000256" key="2">
    <source>
        <dbReference type="ARBA" id="ARBA00022490"/>
    </source>
</evidence>
<feature type="compositionally biased region" description="Polar residues" evidence="3">
    <location>
        <begin position="185"/>
        <end position="196"/>
    </location>
</feature>
<dbReference type="SMART" id="SM00233">
    <property type="entry name" value="PH"/>
    <property type="match status" value="1"/>
</dbReference>
<evidence type="ECO:0000256" key="1">
    <source>
        <dbReference type="ARBA" id="ARBA00004496"/>
    </source>
</evidence>
<dbReference type="Proteomes" id="UP001445076">
    <property type="component" value="Unassembled WGS sequence"/>
</dbReference>
<evidence type="ECO:0000256" key="3">
    <source>
        <dbReference type="SAM" id="MobiDB-lite"/>
    </source>
</evidence>
<dbReference type="GO" id="GO:0010008">
    <property type="term" value="C:endosome membrane"/>
    <property type="evidence" value="ECO:0007669"/>
    <property type="project" value="TreeGrafter"/>
</dbReference>
<protein>
    <recommendedName>
        <fullName evidence="4">PH domain-containing protein</fullName>
    </recommendedName>
</protein>
<dbReference type="InterPro" id="IPR011993">
    <property type="entry name" value="PH-like_dom_sf"/>
</dbReference>
<evidence type="ECO:0000259" key="4">
    <source>
        <dbReference type="PROSITE" id="PS50003"/>
    </source>
</evidence>
<dbReference type="InterPro" id="IPR001849">
    <property type="entry name" value="PH_domain"/>
</dbReference>
<evidence type="ECO:0000313" key="5">
    <source>
        <dbReference type="EMBL" id="KAK8746838.1"/>
    </source>
</evidence>
<dbReference type="PANTHER" id="PTHR46556:SF1">
    <property type="entry name" value="PLECKSTRIN HOMOLOGY DOMAIN-CONTAINING FAMILY M MEMBER 2"/>
    <property type="match status" value="1"/>
</dbReference>
<dbReference type="SUPFAM" id="SSF50729">
    <property type="entry name" value="PH domain-like"/>
    <property type="match status" value="1"/>
</dbReference>
<dbReference type="EMBL" id="JARKIK010000016">
    <property type="protein sequence ID" value="KAK8746838.1"/>
    <property type="molecule type" value="Genomic_DNA"/>
</dbReference>
<feature type="region of interest" description="Disordered" evidence="3">
    <location>
        <begin position="164"/>
        <end position="222"/>
    </location>
</feature>
<accession>A0AAW0Y473</accession>
<keyword evidence="6" id="KW-1185">Reference proteome</keyword>
<dbReference type="GO" id="GO:0032880">
    <property type="term" value="P:regulation of protein localization"/>
    <property type="evidence" value="ECO:0007669"/>
    <property type="project" value="TreeGrafter"/>
</dbReference>
<comment type="subcellular location">
    <subcellularLocation>
        <location evidence="1">Cytoplasm</location>
    </subcellularLocation>
</comment>
<keyword evidence="2" id="KW-0963">Cytoplasm</keyword>
<dbReference type="Gene3D" id="2.30.29.30">
    <property type="entry name" value="Pleckstrin-homology domain (PH domain)/Phosphotyrosine-binding domain (PTB)"/>
    <property type="match status" value="1"/>
</dbReference>
<feature type="compositionally biased region" description="Polar residues" evidence="3">
    <location>
        <begin position="555"/>
        <end position="579"/>
    </location>
</feature>
<feature type="compositionally biased region" description="Polar residues" evidence="3">
    <location>
        <begin position="255"/>
        <end position="287"/>
    </location>
</feature>
<name>A0AAW0Y473_CHEQU</name>
<feature type="region of interest" description="Disordered" evidence="3">
    <location>
        <begin position="542"/>
        <end position="590"/>
    </location>
</feature>
<feature type="domain" description="PH" evidence="4">
    <location>
        <begin position="409"/>
        <end position="506"/>
    </location>
</feature>
<organism evidence="5 6">
    <name type="scientific">Cherax quadricarinatus</name>
    <name type="common">Australian red claw crayfish</name>
    <dbReference type="NCBI Taxonomy" id="27406"/>
    <lineage>
        <taxon>Eukaryota</taxon>
        <taxon>Metazoa</taxon>
        <taxon>Ecdysozoa</taxon>
        <taxon>Arthropoda</taxon>
        <taxon>Crustacea</taxon>
        <taxon>Multicrustacea</taxon>
        <taxon>Malacostraca</taxon>
        <taxon>Eumalacostraca</taxon>
        <taxon>Eucarida</taxon>
        <taxon>Decapoda</taxon>
        <taxon>Pleocyemata</taxon>
        <taxon>Astacidea</taxon>
        <taxon>Parastacoidea</taxon>
        <taxon>Parastacidae</taxon>
        <taxon>Cherax</taxon>
    </lineage>
</organism>
<feature type="compositionally biased region" description="Low complexity" evidence="3">
    <location>
        <begin position="197"/>
        <end position="218"/>
    </location>
</feature>
<dbReference type="AlphaFoldDB" id="A0AAW0Y473"/>
<dbReference type="Pfam" id="PF23142">
    <property type="entry name" value="PH_PLEKHM2"/>
    <property type="match status" value="1"/>
</dbReference>
<feature type="region of interest" description="Disordered" evidence="3">
    <location>
        <begin position="243"/>
        <end position="320"/>
    </location>
</feature>
<dbReference type="PANTHER" id="PTHR46556">
    <property type="entry name" value="PLECKSTRIN HOMOLOGY DOMAIN-CONTAINING FAMILY M MEMBER 2"/>
    <property type="match status" value="1"/>
</dbReference>
<proteinExistence type="predicted"/>
<dbReference type="InterPro" id="IPR053015">
    <property type="entry name" value="PH_domain-containing_M2"/>
</dbReference>
<dbReference type="GO" id="GO:0019894">
    <property type="term" value="F:kinesin binding"/>
    <property type="evidence" value="ECO:0007669"/>
    <property type="project" value="TreeGrafter"/>
</dbReference>
<comment type="caution">
    <text evidence="5">The sequence shown here is derived from an EMBL/GenBank/DDBJ whole genome shotgun (WGS) entry which is preliminary data.</text>
</comment>
<dbReference type="GO" id="GO:0007030">
    <property type="term" value="P:Golgi organization"/>
    <property type="evidence" value="ECO:0007669"/>
    <property type="project" value="TreeGrafter"/>
</dbReference>
<sequence length="802" mass="88339">MFNVREGHSSGKSVGVQVVLSSQALYVVTPLLRGAKLRHTVSYHDIHTILVGANDQWICVLSKEAVRDDLVTAGTSTGIQLEVGDPEITHTLVNCLEIAVRRHFTKLKVHKKERPIESCSNRKCFYPTRKGYLQEFTKECVDNFSNSLLEESLLNAWDTRKNSVDNSQASDLSQDSPVATPCSGHASQVSTDVSQESADVSDVSNDSSQVSTEVSQTSADVSQVSADFSQVSLDVSQASSDISHVSTDASHESVDISQATSDMSQSLSDETPTSSDMIQSLSNVSQESLDEGQLPTGRNQDPGDTSQTSGDTITDSKNTDDICPVQLNIQKQDIFYKYAGGYSRWNGALLDRSLPGVVVHPSWELAGLRKWLRAQLRLKDCPKVIGYWVVDWEDGSSLGGGDAISGPLGPANEGPLMFKPPGILMPWRPAYFILKAGVLYQFNDARERLPHLIVEVVQCVGCVRISSSQRPHAFQLLRKKEAPLMLAASDEHQASLWLQSFLTIINSGIRDISERTQVPCRVVLLESGVLLAQQSDLILGAPSESTHQNSHDIKSSSAVHHSQQLLGTSPETPSIQNQSHFEKKDSEKPLNLTVANLKDRKPLSSSLTALNRISSSSSLLNSPRKRLNTGERSSTPLRNLYRRQSSLSRLSTCRISDMKPDLQNTEEKSSCAPQKVSAPLRTHRVETTETSQLKYGFIPKGEVKVLTFSTLEHLSSVYLYAECPNTCLMEFECSEAGEISGDWALYFRSGSQLQEFINTLSYTWRSIFQHDFPLNTVENAGVQQFLLEGSQISSNGWSCLHL</sequence>
<dbReference type="PROSITE" id="PS50003">
    <property type="entry name" value="PH_DOMAIN"/>
    <property type="match status" value="1"/>
</dbReference>
<feature type="region of interest" description="Disordered" evidence="3">
    <location>
        <begin position="618"/>
        <end position="637"/>
    </location>
</feature>
<dbReference type="GO" id="GO:0032418">
    <property type="term" value="P:lysosome localization"/>
    <property type="evidence" value="ECO:0007669"/>
    <property type="project" value="TreeGrafter"/>
</dbReference>
<reference evidence="5 6" key="1">
    <citation type="journal article" date="2024" name="BMC Genomics">
        <title>Genome assembly of redclaw crayfish (Cherax quadricarinatus) provides insights into its immune adaptation and hypoxia tolerance.</title>
        <authorList>
            <person name="Liu Z."/>
            <person name="Zheng J."/>
            <person name="Li H."/>
            <person name="Fang K."/>
            <person name="Wang S."/>
            <person name="He J."/>
            <person name="Zhou D."/>
            <person name="Weng S."/>
            <person name="Chi M."/>
            <person name="Gu Z."/>
            <person name="He J."/>
            <person name="Li F."/>
            <person name="Wang M."/>
        </authorList>
    </citation>
    <scope>NUCLEOTIDE SEQUENCE [LARGE SCALE GENOMIC DNA]</scope>
    <source>
        <strain evidence="5">ZL_2023a</strain>
    </source>
</reference>
<feature type="compositionally biased region" description="Polar residues" evidence="3">
    <location>
        <begin position="296"/>
        <end position="316"/>
    </location>
</feature>